<feature type="domain" description="Terminase large subunit-like ATPase" evidence="1">
    <location>
        <begin position="72"/>
        <end position="250"/>
    </location>
</feature>
<dbReference type="GO" id="GO:0004519">
    <property type="term" value="F:endonuclease activity"/>
    <property type="evidence" value="ECO:0007669"/>
    <property type="project" value="InterPro"/>
</dbReference>
<reference evidence="3 4" key="1">
    <citation type="submission" date="2011-01" db="EMBL/GenBank/DDBJ databases">
        <authorList>
            <person name="Muzny D."/>
            <person name="Qin X."/>
            <person name="Buhay C."/>
            <person name="Dugan-Rocha S."/>
            <person name="Ding Y."/>
            <person name="Chen G."/>
            <person name="Hawes A."/>
            <person name="Holder M."/>
            <person name="Jhangiani S."/>
            <person name="Johnson A."/>
            <person name="Khan Z."/>
            <person name="Li Z."/>
            <person name="Liu W."/>
            <person name="Liu X."/>
            <person name="Perez L."/>
            <person name="Shen H."/>
            <person name="Wang Q."/>
            <person name="Watt J."/>
            <person name="Xi L."/>
            <person name="Xin Y."/>
            <person name="Zhou J."/>
            <person name="Deng J."/>
            <person name="Jiang H."/>
            <person name="Liu Y."/>
            <person name="Qu J."/>
            <person name="Song X.-Z."/>
            <person name="Zhang L."/>
            <person name="Villasana D."/>
            <person name="Johnson A."/>
            <person name="Liu J."/>
            <person name="Liyanage D."/>
            <person name="Lorensuhewa L."/>
            <person name="Robinson T."/>
            <person name="Song A."/>
            <person name="Song B.-B."/>
            <person name="Dinh H."/>
            <person name="Thornton R."/>
            <person name="Coyle M."/>
            <person name="Francisco L."/>
            <person name="Jackson L."/>
            <person name="Javaid M."/>
            <person name="Korchina V."/>
            <person name="Kovar C."/>
            <person name="Mata R."/>
            <person name="Mathew T."/>
            <person name="Ngo R."/>
            <person name="Nguyen L."/>
            <person name="Nguyen N."/>
            <person name="Okwuonu G."/>
            <person name="Ongeri F."/>
            <person name="Pham C."/>
            <person name="Simmons D."/>
            <person name="Wilczek-Boney K."/>
            <person name="Hale W."/>
            <person name="Jakkamsetti A."/>
            <person name="Pham P."/>
            <person name="Ruth R."/>
            <person name="San Lucas F."/>
            <person name="Warren J."/>
            <person name="Zhang J."/>
            <person name="Zhao Z."/>
            <person name="Zhou C."/>
            <person name="Zhu D."/>
            <person name="Lee S."/>
            <person name="Bess C."/>
            <person name="Blankenburg K."/>
            <person name="Forbes L."/>
            <person name="Fu Q."/>
            <person name="Gubbala S."/>
            <person name="Hirani K."/>
            <person name="Jayaseelan J.C."/>
            <person name="Lara F."/>
            <person name="Munidasa M."/>
            <person name="Palculict T."/>
            <person name="Patil S."/>
            <person name="Pu L.-L."/>
            <person name="Saada N."/>
            <person name="Tang L."/>
            <person name="Weissenberger G."/>
            <person name="Zhu Y."/>
            <person name="Hemphill L."/>
            <person name="Shang Y."/>
            <person name="Youmans B."/>
            <person name="Ayvaz T."/>
            <person name="Ross M."/>
            <person name="Santibanez J."/>
            <person name="Aqrawi P."/>
            <person name="Gross S."/>
            <person name="Joshi V."/>
            <person name="Fowler G."/>
            <person name="Nazareth L."/>
            <person name="Reid J."/>
            <person name="Worley K."/>
            <person name="Petrosino J."/>
            <person name="Highlander S."/>
            <person name="Gibbs R."/>
        </authorList>
    </citation>
    <scope>NUCLEOTIDE SEQUENCE [LARGE SCALE GENOMIC DNA]</scope>
    <source>
        <strain evidence="3 4">MM4-1A</strain>
    </source>
</reference>
<feature type="domain" description="Terminase large subunit-like endonuclease" evidence="2">
    <location>
        <begin position="257"/>
        <end position="541"/>
    </location>
</feature>
<evidence type="ECO:0000313" key="4">
    <source>
        <dbReference type="Proteomes" id="UP000004335"/>
    </source>
</evidence>
<dbReference type="RefSeq" id="WP_003668210.1">
    <property type="nucleotide sequence ID" value="NZ_ACGX02000006.1"/>
</dbReference>
<comment type="caution">
    <text evidence="3">The sequence shown here is derived from an EMBL/GenBank/DDBJ whole genome shotgun (WGS) entry which is preliminary data.</text>
</comment>
<dbReference type="Pfam" id="PF20441">
    <property type="entry name" value="TerL_nuclease"/>
    <property type="match status" value="1"/>
</dbReference>
<gene>
    <name evidence="3" type="ORF">HMPREF0536_11002</name>
</gene>
<evidence type="ECO:0000313" key="3">
    <source>
        <dbReference type="EMBL" id="EGC15353.1"/>
    </source>
</evidence>
<dbReference type="EMBL" id="ACGX02000006">
    <property type="protein sequence ID" value="EGC15353.1"/>
    <property type="molecule type" value="Genomic_DNA"/>
</dbReference>
<evidence type="ECO:0000259" key="2">
    <source>
        <dbReference type="Pfam" id="PF20441"/>
    </source>
</evidence>
<dbReference type="Proteomes" id="UP000004335">
    <property type="component" value="Unassembled WGS sequence"/>
</dbReference>
<dbReference type="Gene3D" id="3.40.50.300">
    <property type="entry name" value="P-loop containing nucleotide triphosphate hydrolases"/>
    <property type="match status" value="1"/>
</dbReference>
<dbReference type="PANTHER" id="PTHR41287">
    <property type="match status" value="1"/>
</dbReference>
<protein>
    <submittedName>
        <fullName evidence="3">Putative phage terminase, large subunit</fullName>
    </submittedName>
</protein>
<dbReference type="PANTHER" id="PTHR41287:SF1">
    <property type="entry name" value="PROTEIN YMFN"/>
    <property type="match status" value="1"/>
</dbReference>
<accession>A0A828RK09</accession>
<organism evidence="3 4">
    <name type="scientific">Limosilactobacillus reuteri MM4-1A</name>
    <dbReference type="NCBI Taxonomy" id="548485"/>
    <lineage>
        <taxon>Bacteria</taxon>
        <taxon>Bacillati</taxon>
        <taxon>Bacillota</taxon>
        <taxon>Bacilli</taxon>
        <taxon>Lactobacillales</taxon>
        <taxon>Lactobacillaceae</taxon>
        <taxon>Limosilactobacillus</taxon>
    </lineage>
</organism>
<proteinExistence type="predicted"/>
<sequence length="569" mass="65147">MDRAIQYANSVVKGELVAGKLVTHACQRFLDDMKKQKTDDFPYYYSETYAGKVIKFVESLPQTNGEPLKLEPFEVFILSNIYGWRQVDDNSLRFNRILLSEARKNGKSFLLAAIGVVSLLMEKQPARNRQILFTANSSQQAHLAFDIMSDQLENLRRNSKYLRQRVKINKQRVTDKKTGSFAIPLSTDTHSTDGYNPTLGVVDEYHQAKDNTILNALNSGMAQQDNGILAIISTAGFNLNSPFKNEWDYAADILNSKIKNDRYFAVMYCLDKKEEIFNPEMWIKANPLMSNPKIAKTMREHIQNDLDVATKQNNINNVLVKNMNMFVQQNENSYISTQDWEHGLIEKAPDISNRDVYIGADLSKSRDLTAISWLVPLEDEKFYADSHAFVSRYGGIVTKSKRDGIDYEMAAKRGECSISSLESGLIDYDSVYDFVMDLIGKYNLNVKFLVFDPYKWADLVNRFERAGLPQLQLTQSYKNLSVPIGTFKEELIAGNILHTNNQMLAYNVENAILKYNFNGQALLDKTRKQNKIDCLAALMDAWAAGYDYFAKRKEQERTNEYYETAKNLF</sequence>
<dbReference type="InterPro" id="IPR046461">
    <property type="entry name" value="TerL_ATPase"/>
</dbReference>
<dbReference type="Pfam" id="PF03354">
    <property type="entry name" value="TerL_ATPase"/>
    <property type="match status" value="1"/>
</dbReference>
<dbReference type="AlphaFoldDB" id="A0A828RK09"/>
<evidence type="ECO:0000259" key="1">
    <source>
        <dbReference type="Pfam" id="PF03354"/>
    </source>
</evidence>
<name>A0A828RK09_LIMRT</name>
<dbReference type="InterPro" id="IPR005021">
    <property type="entry name" value="Terminase_largesu-like"/>
</dbReference>
<dbReference type="InterPro" id="IPR046462">
    <property type="entry name" value="TerL_nuclease"/>
</dbReference>
<dbReference type="InterPro" id="IPR027417">
    <property type="entry name" value="P-loop_NTPase"/>
</dbReference>